<evidence type="ECO:0000259" key="1">
    <source>
        <dbReference type="Pfam" id="PF17667"/>
    </source>
</evidence>
<dbReference type="KEGG" id="dsq:DICSQDRAFT_65070"/>
<feature type="domain" description="Fungal-type protein kinase" evidence="1">
    <location>
        <begin position="211"/>
        <end position="472"/>
    </location>
</feature>
<dbReference type="RefSeq" id="XP_007367844.1">
    <property type="nucleotide sequence ID" value="XM_007367782.1"/>
</dbReference>
<dbReference type="Pfam" id="PF17667">
    <property type="entry name" value="Pkinase_fungal"/>
    <property type="match status" value="2"/>
</dbReference>
<name>R7SUL9_DICSQ</name>
<protein>
    <recommendedName>
        <fullName evidence="1">Fungal-type protein kinase domain-containing protein</fullName>
    </recommendedName>
</protein>
<dbReference type="SUPFAM" id="SSF56112">
    <property type="entry name" value="Protein kinase-like (PK-like)"/>
    <property type="match status" value="1"/>
</dbReference>
<dbReference type="PANTHER" id="PTHR38248:SF2">
    <property type="entry name" value="FUNK1 11"/>
    <property type="match status" value="1"/>
</dbReference>
<dbReference type="Proteomes" id="UP000053319">
    <property type="component" value="Unassembled WGS sequence"/>
</dbReference>
<gene>
    <name evidence="2" type="ORF">DICSQDRAFT_65070</name>
</gene>
<sequence>MCRSEARPDPLDLDTSRQKVDAAFFHTKDASTDGRPHWVDQCLPCEFKNRKRGNELDPFDDREDSNIESSALLRKKSRGQIISYADLLFALQQRTFLFMLLIIGRRFRLLRWDRSGVVTTKSTDYFKHPDLLCDFLWRFSHSSSTALGFDPTAIRLPLRPNLTNEMDDIAIELEKVAVDHTNRPLDEALPDGFVFTYVLELFKNSIAIKEWPRHQLSITDDNGDKHHYLVGKPTFRASGAVGRTTKGYVAYDVQAKRLVWLKDTWRAWYEDIEREGDVLLRLNKAGVSNVPTVICHGDVGKRKREHLASDDVPRGHADPICPAPPRCRADCSMRHHRHYRVAIEEVCLELKKYVEAQQLVTVVLECIIAHMGAATSEDLDVNVLHRDIVDSNIMIYPRVRVREDGGLALVWTGMLIDWDLSKPIMGPNERSLARQPICTANWQFTSVNLLMNSRQPVRSCDDLESFLLILVYYAMRY</sequence>
<reference evidence="2 3" key="1">
    <citation type="journal article" date="2012" name="Science">
        <title>The Paleozoic origin of enzymatic lignin decomposition reconstructed from 31 fungal genomes.</title>
        <authorList>
            <person name="Floudas D."/>
            <person name="Binder M."/>
            <person name="Riley R."/>
            <person name="Barry K."/>
            <person name="Blanchette R.A."/>
            <person name="Henrissat B."/>
            <person name="Martinez A.T."/>
            <person name="Otillar R."/>
            <person name="Spatafora J.W."/>
            <person name="Yadav J.S."/>
            <person name="Aerts A."/>
            <person name="Benoit I."/>
            <person name="Boyd A."/>
            <person name="Carlson A."/>
            <person name="Copeland A."/>
            <person name="Coutinho P.M."/>
            <person name="de Vries R.P."/>
            <person name="Ferreira P."/>
            <person name="Findley K."/>
            <person name="Foster B."/>
            <person name="Gaskell J."/>
            <person name="Glotzer D."/>
            <person name="Gorecki P."/>
            <person name="Heitman J."/>
            <person name="Hesse C."/>
            <person name="Hori C."/>
            <person name="Igarashi K."/>
            <person name="Jurgens J.A."/>
            <person name="Kallen N."/>
            <person name="Kersten P."/>
            <person name="Kohler A."/>
            <person name="Kuees U."/>
            <person name="Kumar T.K.A."/>
            <person name="Kuo A."/>
            <person name="LaButti K."/>
            <person name="Larrondo L.F."/>
            <person name="Lindquist E."/>
            <person name="Ling A."/>
            <person name="Lombard V."/>
            <person name="Lucas S."/>
            <person name="Lundell T."/>
            <person name="Martin R."/>
            <person name="McLaughlin D.J."/>
            <person name="Morgenstern I."/>
            <person name="Morin E."/>
            <person name="Murat C."/>
            <person name="Nagy L.G."/>
            <person name="Nolan M."/>
            <person name="Ohm R.A."/>
            <person name="Patyshakuliyeva A."/>
            <person name="Rokas A."/>
            <person name="Ruiz-Duenas F.J."/>
            <person name="Sabat G."/>
            <person name="Salamov A."/>
            <person name="Samejima M."/>
            <person name="Schmutz J."/>
            <person name="Slot J.C."/>
            <person name="St John F."/>
            <person name="Stenlid J."/>
            <person name="Sun H."/>
            <person name="Sun S."/>
            <person name="Syed K."/>
            <person name="Tsang A."/>
            <person name="Wiebenga A."/>
            <person name="Young D."/>
            <person name="Pisabarro A."/>
            <person name="Eastwood D.C."/>
            <person name="Martin F."/>
            <person name="Cullen D."/>
            <person name="Grigoriev I.V."/>
            <person name="Hibbett D.S."/>
        </authorList>
    </citation>
    <scope>NUCLEOTIDE SEQUENCE [LARGE SCALE GENOMIC DNA]</scope>
    <source>
        <strain evidence="2 3">LYAD-421 SS1</strain>
    </source>
</reference>
<dbReference type="OMA" id="PICTANW"/>
<dbReference type="InterPro" id="IPR011009">
    <property type="entry name" value="Kinase-like_dom_sf"/>
</dbReference>
<accession>R7SUL9</accession>
<feature type="domain" description="Fungal-type protein kinase" evidence="1">
    <location>
        <begin position="75"/>
        <end position="160"/>
    </location>
</feature>
<dbReference type="EMBL" id="JH719424">
    <property type="protein sequence ID" value="EJF59465.1"/>
    <property type="molecule type" value="Genomic_DNA"/>
</dbReference>
<dbReference type="OrthoDB" id="2755487at2759"/>
<evidence type="ECO:0000313" key="3">
    <source>
        <dbReference type="Proteomes" id="UP000053319"/>
    </source>
</evidence>
<dbReference type="PANTHER" id="PTHR38248">
    <property type="entry name" value="FUNK1 6"/>
    <property type="match status" value="1"/>
</dbReference>
<dbReference type="InterPro" id="IPR040976">
    <property type="entry name" value="Pkinase_fungal"/>
</dbReference>
<dbReference type="HOGENOM" id="CLU_006410_1_0_1"/>
<dbReference type="AlphaFoldDB" id="R7SUL9"/>
<dbReference type="GeneID" id="18843343"/>
<proteinExistence type="predicted"/>
<evidence type="ECO:0000313" key="2">
    <source>
        <dbReference type="EMBL" id="EJF59465.1"/>
    </source>
</evidence>
<feature type="non-terminal residue" evidence="2">
    <location>
        <position position="1"/>
    </location>
</feature>
<organism evidence="2 3">
    <name type="scientific">Dichomitus squalens (strain LYAD-421)</name>
    <name type="common">Western red white-rot fungus</name>
    <dbReference type="NCBI Taxonomy" id="732165"/>
    <lineage>
        <taxon>Eukaryota</taxon>
        <taxon>Fungi</taxon>
        <taxon>Dikarya</taxon>
        <taxon>Basidiomycota</taxon>
        <taxon>Agaricomycotina</taxon>
        <taxon>Agaricomycetes</taxon>
        <taxon>Polyporales</taxon>
        <taxon>Polyporaceae</taxon>
        <taxon>Dichomitus</taxon>
    </lineage>
</organism>